<proteinExistence type="inferred from homology"/>
<dbReference type="InterPro" id="IPR008969">
    <property type="entry name" value="CarboxyPept-like_regulatory"/>
</dbReference>
<evidence type="ECO:0000256" key="9">
    <source>
        <dbReference type="RuleBase" id="RU003357"/>
    </source>
</evidence>
<dbReference type="InterPro" id="IPR037066">
    <property type="entry name" value="Plug_dom_sf"/>
</dbReference>
<keyword evidence="13" id="KW-0675">Receptor</keyword>
<dbReference type="Pfam" id="PF00593">
    <property type="entry name" value="TonB_dep_Rec_b-barrel"/>
    <property type="match status" value="1"/>
</dbReference>
<evidence type="ECO:0000256" key="3">
    <source>
        <dbReference type="ARBA" id="ARBA00022452"/>
    </source>
</evidence>
<dbReference type="Pfam" id="PF13715">
    <property type="entry name" value="CarbopepD_reg_2"/>
    <property type="match status" value="1"/>
</dbReference>
<gene>
    <name evidence="13" type="ORF">QM524_08450</name>
</gene>
<dbReference type="PROSITE" id="PS52016">
    <property type="entry name" value="TONB_DEPENDENT_REC_3"/>
    <property type="match status" value="1"/>
</dbReference>
<reference evidence="13 14" key="1">
    <citation type="submission" date="2023-05" db="EMBL/GenBank/DDBJ databases">
        <title>Novel species of genus Flectobacillus isolated from stream in China.</title>
        <authorList>
            <person name="Lu H."/>
        </authorList>
    </citation>
    <scope>NUCLEOTIDE SEQUENCE [LARGE SCALE GENOMIC DNA]</scope>
    <source>
        <strain evidence="13 14">KCTC 42575</strain>
    </source>
</reference>
<sequence length="1048" mass="115170">MRKNLLLFFLLSMLGLSQQSLAQQRTITGKVIAVETRETLIGANIQITGTTKGTSTNAEGYFTLTVPETAKSLTVSYVGYTTQTVTIGTQTNLVIALESSNQLNEVVVVGYTSSRKQDLTGSVAVVDMKPLKNISSGNPMQALQGRVAGLYIEKDGSPNGSNSRILIRGANTLGNNDPLYIIDGIPTTRPEVFQNISPTNIESVQVLKDASAESIYGARASNGVIIVTTKNGGNTNGKVEFQFNSSVSFQSEKAMRFKMLNAVDRGRALWQASINDGQDPASGYGEIYNFDWNKNFSNPILNSVTPKPFVGGDPNTPVGDTDWQSVMYKMGVVTRNDFTISTGNKTSSLEVNFGQLKNTGMLRFTNYDRLSGSINAMTRAFNDKVRIGLNLRVANSNETLTATDLGGATTTGLAVSLVPTIPVYQKDGVTYAGASGGGYSDRNNPLHMQDIAKWNNANRLSTFGNIFIEVQPIKNLFFKTNLGVDNASYQNKIITPTFSEGAFNRTTNSLTFDQNQYLSLTWSNTLRYNWDLNDKHQFKFLLGTEYIKTTLNTQFLKKEGYALQNEDYFTLSAGTGNTTLTGNVTGNILFSQFGRVDYTYSDKYLAALTVRRDGSSRFGTDNRYGIFPAASLGWKLDKEDFLKNNNTVSELKLRAGIGRVGNQQIGDIARFGLFDTRYGTTQAQLVGGFWEQYMNIGTAYSLSGANTGTLPSGFVQTQAANAGLKWETTDEVNAGIDFAFLNNKFFGSFDYFTRQTTGILITPPVAATLGEGQTKAVNGASKSNKGWELVLGYHGEVNNGLKYNVSANFAHFRDKITELPEEVRPAYPGNLVSTIIGHSQFDIFGYKTAGLFQSQAEVDAAPQQVGAAPGRIRYVDINNDGKIDDLDRTWIGTTLPALEYGIRFDMTYKNFDLSLFGSGIAGRTGFDVYTTYNNLMRSRENVGPGVFDAWTPQHTNTTVPALTLKDNNNETRTSDYFMVNTSYFKMRNVQVGYTLTPKAVFSKLRVYVMGENLFWIKSKSYQGPDPERIDINPVPIPQTFTFGVNASF</sequence>
<feature type="chain" id="PRO_5046155444" evidence="10">
    <location>
        <begin position="23"/>
        <end position="1048"/>
    </location>
</feature>
<keyword evidence="6 8" id="KW-0472">Membrane</keyword>
<dbReference type="InterPro" id="IPR012910">
    <property type="entry name" value="Plug_dom"/>
</dbReference>
<dbReference type="SUPFAM" id="SSF49464">
    <property type="entry name" value="Carboxypeptidase regulatory domain-like"/>
    <property type="match status" value="1"/>
</dbReference>
<evidence type="ECO:0000256" key="7">
    <source>
        <dbReference type="ARBA" id="ARBA00023237"/>
    </source>
</evidence>
<dbReference type="Gene3D" id="2.170.130.10">
    <property type="entry name" value="TonB-dependent receptor, plug domain"/>
    <property type="match status" value="1"/>
</dbReference>
<keyword evidence="4 8" id="KW-0812">Transmembrane</keyword>
<evidence type="ECO:0000313" key="13">
    <source>
        <dbReference type="EMBL" id="MDI9859235.1"/>
    </source>
</evidence>
<evidence type="ECO:0000256" key="10">
    <source>
        <dbReference type="SAM" id="SignalP"/>
    </source>
</evidence>
<evidence type="ECO:0000256" key="8">
    <source>
        <dbReference type="PROSITE-ProRule" id="PRU01360"/>
    </source>
</evidence>
<evidence type="ECO:0000259" key="12">
    <source>
        <dbReference type="Pfam" id="PF07715"/>
    </source>
</evidence>
<comment type="caution">
    <text evidence="13">The sequence shown here is derived from an EMBL/GenBank/DDBJ whole genome shotgun (WGS) entry which is preliminary data.</text>
</comment>
<comment type="subcellular location">
    <subcellularLocation>
        <location evidence="1 8">Cell outer membrane</location>
        <topology evidence="1 8">Multi-pass membrane protein</topology>
    </subcellularLocation>
</comment>
<dbReference type="Gene3D" id="2.60.40.1120">
    <property type="entry name" value="Carboxypeptidase-like, regulatory domain"/>
    <property type="match status" value="1"/>
</dbReference>
<keyword evidence="3 8" id="KW-1134">Transmembrane beta strand</keyword>
<comment type="similarity">
    <text evidence="8 9">Belongs to the TonB-dependent receptor family.</text>
</comment>
<dbReference type="Gene3D" id="2.40.170.20">
    <property type="entry name" value="TonB-dependent receptor, beta-barrel domain"/>
    <property type="match status" value="1"/>
</dbReference>
<keyword evidence="2 8" id="KW-0813">Transport</keyword>
<dbReference type="InterPro" id="IPR000531">
    <property type="entry name" value="Beta-barrel_TonB"/>
</dbReference>
<evidence type="ECO:0000256" key="1">
    <source>
        <dbReference type="ARBA" id="ARBA00004571"/>
    </source>
</evidence>
<dbReference type="Pfam" id="PF07715">
    <property type="entry name" value="Plug"/>
    <property type="match status" value="1"/>
</dbReference>
<evidence type="ECO:0000259" key="11">
    <source>
        <dbReference type="Pfam" id="PF00593"/>
    </source>
</evidence>
<dbReference type="NCBIfam" id="TIGR04057">
    <property type="entry name" value="SusC_RagA_signa"/>
    <property type="match status" value="1"/>
</dbReference>
<dbReference type="SUPFAM" id="SSF56935">
    <property type="entry name" value="Porins"/>
    <property type="match status" value="1"/>
</dbReference>
<evidence type="ECO:0000313" key="14">
    <source>
        <dbReference type="Proteomes" id="UP001236507"/>
    </source>
</evidence>
<dbReference type="EMBL" id="JASHIF010000007">
    <property type="protein sequence ID" value="MDI9859235.1"/>
    <property type="molecule type" value="Genomic_DNA"/>
</dbReference>
<evidence type="ECO:0000256" key="6">
    <source>
        <dbReference type="ARBA" id="ARBA00023136"/>
    </source>
</evidence>
<organism evidence="13 14">
    <name type="scientific">Flectobacillus roseus</name>
    <dbReference type="NCBI Taxonomy" id="502259"/>
    <lineage>
        <taxon>Bacteria</taxon>
        <taxon>Pseudomonadati</taxon>
        <taxon>Bacteroidota</taxon>
        <taxon>Cytophagia</taxon>
        <taxon>Cytophagales</taxon>
        <taxon>Flectobacillaceae</taxon>
        <taxon>Flectobacillus</taxon>
    </lineage>
</organism>
<evidence type="ECO:0000256" key="5">
    <source>
        <dbReference type="ARBA" id="ARBA00023077"/>
    </source>
</evidence>
<feature type="domain" description="TonB-dependent receptor plug" evidence="12">
    <location>
        <begin position="116"/>
        <end position="224"/>
    </location>
</feature>
<dbReference type="RefSeq" id="WP_283344222.1">
    <property type="nucleotide sequence ID" value="NZ_JASHIF010000007.1"/>
</dbReference>
<keyword evidence="10" id="KW-0732">Signal</keyword>
<name>A0ABT6Y6N7_9BACT</name>
<dbReference type="Proteomes" id="UP001236507">
    <property type="component" value="Unassembled WGS sequence"/>
</dbReference>
<dbReference type="InterPro" id="IPR036942">
    <property type="entry name" value="Beta-barrel_TonB_sf"/>
</dbReference>
<feature type="domain" description="TonB-dependent receptor-like beta-barrel" evidence="11">
    <location>
        <begin position="469"/>
        <end position="858"/>
    </location>
</feature>
<keyword evidence="5 9" id="KW-0798">TonB box</keyword>
<accession>A0ABT6Y6N7</accession>
<dbReference type="InterPro" id="IPR023997">
    <property type="entry name" value="TonB-dep_OMP_SusC/RagA_CS"/>
</dbReference>
<dbReference type="InterPro" id="IPR039426">
    <property type="entry name" value="TonB-dep_rcpt-like"/>
</dbReference>
<dbReference type="InterPro" id="IPR023996">
    <property type="entry name" value="TonB-dep_OMP_SusC/RagA"/>
</dbReference>
<evidence type="ECO:0000256" key="4">
    <source>
        <dbReference type="ARBA" id="ARBA00022692"/>
    </source>
</evidence>
<feature type="signal peptide" evidence="10">
    <location>
        <begin position="1"/>
        <end position="22"/>
    </location>
</feature>
<keyword evidence="7 8" id="KW-0998">Cell outer membrane</keyword>
<dbReference type="NCBIfam" id="TIGR04056">
    <property type="entry name" value="OMP_RagA_SusC"/>
    <property type="match status" value="1"/>
</dbReference>
<keyword evidence="14" id="KW-1185">Reference proteome</keyword>
<protein>
    <submittedName>
        <fullName evidence="13">TonB-dependent receptor</fullName>
    </submittedName>
</protein>
<evidence type="ECO:0000256" key="2">
    <source>
        <dbReference type="ARBA" id="ARBA00022448"/>
    </source>
</evidence>